<feature type="transmembrane region" description="Helical" evidence="19">
    <location>
        <begin position="200"/>
        <end position="217"/>
    </location>
</feature>
<evidence type="ECO:0000256" key="16">
    <source>
        <dbReference type="ARBA" id="ARBA00032853"/>
    </source>
</evidence>
<keyword evidence="10 19" id="KW-0812">Transmembrane</keyword>
<comment type="catalytic activity">
    <reaction evidence="18 19">
        <text>alpha-ribazole 5'-phosphate + adenosylcob(III)inamide-GDP = adenosylcob(III)alamin 5'-phosphate + GMP + H(+)</text>
        <dbReference type="Rhea" id="RHEA:23560"/>
        <dbReference type="ChEBI" id="CHEBI:15378"/>
        <dbReference type="ChEBI" id="CHEBI:57918"/>
        <dbReference type="ChEBI" id="CHEBI:58115"/>
        <dbReference type="ChEBI" id="CHEBI:60487"/>
        <dbReference type="ChEBI" id="CHEBI:60493"/>
        <dbReference type="EC" id="2.7.8.26"/>
    </reaction>
</comment>
<sequence>MKNIFEQLIILTKFMTRILIPIKVNYDPKKLGKSIKFFPLVGLAIGLILYYSSIILVKFSKNNLINALIVIVIELMVVGIIHIDGLCDTFDGLFSYREKEKMLEIMKDSRIGTNGAIILVLYFIAKILFISEIFSINLKYLIIYPVLARLATPVNAAFSDYARKNGMSNFIISQNSAFEGIFSIILAAALSFLIFSFRGFELFLGAFLFIIFFMQFVKKKIDGVTGDTMGAALELTAIFVLFLAIFLK</sequence>
<dbReference type="EC" id="2.7.8.26" evidence="5 19"/>
<keyword evidence="8 19" id="KW-0169">Cobalamin biosynthesis</keyword>
<organism evidence="20">
    <name type="scientific">Leptotrichia rugosa</name>
    <dbReference type="NCBI Taxonomy" id="3239302"/>
    <lineage>
        <taxon>Bacteria</taxon>
        <taxon>Fusobacteriati</taxon>
        <taxon>Fusobacteriota</taxon>
        <taxon>Fusobacteriia</taxon>
        <taxon>Fusobacteriales</taxon>
        <taxon>Leptotrichiaceae</taxon>
        <taxon>Leptotrichia</taxon>
    </lineage>
</organism>
<evidence type="ECO:0000256" key="10">
    <source>
        <dbReference type="ARBA" id="ARBA00022692"/>
    </source>
</evidence>
<evidence type="ECO:0000256" key="9">
    <source>
        <dbReference type="ARBA" id="ARBA00022679"/>
    </source>
</evidence>
<dbReference type="PANTHER" id="PTHR34148">
    <property type="entry name" value="ADENOSYLCOBINAMIDE-GDP RIBAZOLETRANSFERASE"/>
    <property type="match status" value="1"/>
</dbReference>
<evidence type="ECO:0000256" key="18">
    <source>
        <dbReference type="ARBA" id="ARBA00049504"/>
    </source>
</evidence>
<keyword evidence="13 19" id="KW-0472">Membrane</keyword>
<evidence type="ECO:0000256" key="13">
    <source>
        <dbReference type="ARBA" id="ARBA00023136"/>
    </source>
</evidence>
<gene>
    <name evidence="19 20" type="primary">cobS</name>
    <name evidence="20" type="ORF">AB8B22_01140</name>
</gene>
<evidence type="ECO:0000256" key="14">
    <source>
        <dbReference type="ARBA" id="ARBA00025228"/>
    </source>
</evidence>
<comment type="function">
    <text evidence="14 19">Joins adenosylcobinamide-GDP and alpha-ribazole to generate adenosylcobalamin (Ado-cobalamin). Also synthesizes adenosylcobalamin 5'-phosphate from adenosylcobinamide-GDP and alpha-ribazole 5'-phosphate.</text>
</comment>
<evidence type="ECO:0000256" key="1">
    <source>
        <dbReference type="ARBA" id="ARBA00001946"/>
    </source>
</evidence>
<keyword evidence="7 19" id="KW-1003">Cell membrane</keyword>
<evidence type="ECO:0000256" key="4">
    <source>
        <dbReference type="ARBA" id="ARBA00010561"/>
    </source>
</evidence>
<feature type="transmembrane region" description="Helical" evidence="19">
    <location>
        <begin position="229"/>
        <end position="247"/>
    </location>
</feature>
<evidence type="ECO:0000256" key="6">
    <source>
        <dbReference type="ARBA" id="ARBA00015850"/>
    </source>
</evidence>
<dbReference type="EMBL" id="CP165644">
    <property type="protein sequence ID" value="XDU67044.1"/>
    <property type="molecule type" value="Genomic_DNA"/>
</dbReference>
<dbReference type="PANTHER" id="PTHR34148:SF1">
    <property type="entry name" value="ADENOSYLCOBINAMIDE-GDP RIBAZOLETRANSFERASE"/>
    <property type="match status" value="1"/>
</dbReference>
<name>A0AB39VID0_9FUSO</name>
<dbReference type="GO" id="GO:0009236">
    <property type="term" value="P:cobalamin biosynthetic process"/>
    <property type="evidence" value="ECO:0007669"/>
    <property type="project" value="UniProtKB-UniRule"/>
</dbReference>
<accession>A0AB39VID0</accession>
<evidence type="ECO:0000256" key="15">
    <source>
        <dbReference type="ARBA" id="ARBA00032605"/>
    </source>
</evidence>
<feature type="transmembrane region" description="Helical" evidence="19">
    <location>
        <begin position="37"/>
        <end position="57"/>
    </location>
</feature>
<keyword evidence="9 19" id="KW-0808">Transferase</keyword>
<evidence type="ECO:0000256" key="7">
    <source>
        <dbReference type="ARBA" id="ARBA00022475"/>
    </source>
</evidence>
<dbReference type="NCBIfam" id="TIGR00317">
    <property type="entry name" value="cobS"/>
    <property type="match status" value="1"/>
</dbReference>
<feature type="transmembrane region" description="Helical" evidence="19">
    <location>
        <begin position="178"/>
        <end position="195"/>
    </location>
</feature>
<comment type="subcellular location">
    <subcellularLocation>
        <location evidence="2 19">Cell membrane</location>
        <topology evidence="2 19">Multi-pass membrane protein</topology>
    </subcellularLocation>
</comment>
<evidence type="ECO:0000256" key="5">
    <source>
        <dbReference type="ARBA" id="ARBA00013200"/>
    </source>
</evidence>
<proteinExistence type="inferred from homology"/>
<dbReference type="GO" id="GO:0005886">
    <property type="term" value="C:plasma membrane"/>
    <property type="evidence" value="ECO:0007669"/>
    <property type="project" value="UniProtKB-SubCell"/>
</dbReference>
<evidence type="ECO:0000256" key="12">
    <source>
        <dbReference type="ARBA" id="ARBA00022989"/>
    </source>
</evidence>
<comment type="pathway">
    <text evidence="3 19">Cofactor biosynthesis; adenosylcobalamin biosynthesis; adenosylcobalamin from cob(II)yrinate a,c-diamide: step 7/7.</text>
</comment>
<evidence type="ECO:0000256" key="17">
    <source>
        <dbReference type="ARBA" id="ARBA00048623"/>
    </source>
</evidence>
<dbReference type="HAMAP" id="MF_00719">
    <property type="entry name" value="CobS"/>
    <property type="match status" value="1"/>
</dbReference>
<dbReference type="AlphaFoldDB" id="A0AB39VID0"/>
<evidence type="ECO:0000256" key="3">
    <source>
        <dbReference type="ARBA" id="ARBA00004663"/>
    </source>
</evidence>
<keyword evidence="12 19" id="KW-1133">Transmembrane helix</keyword>
<protein>
    <recommendedName>
        <fullName evidence="6 19">Adenosylcobinamide-GDP ribazoletransferase</fullName>
        <ecNumber evidence="5 19">2.7.8.26</ecNumber>
    </recommendedName>
    <alternativeName>
        <fullName evidence="16 19">Cobalamin synthase</fullName>
    </alternativeName>
    <alternativeName>
        <fullName evidence="15 19">Cobalamin-5'-phosphate synthase</fullName>
    </alternativeName>
</protein>
<reference evidence="20" key="1">
    <citation type="submission" date="2024-07" db="EMBL/GenBank/DDBJ databases">
        <authorList>
            <person name="Li X.-J."/>
            <person name="Wang X."/>
        </authorList>
    </citation>
    <scope>NUCLEOTIDE SEQUENCE</scope>
    <source>
        <strain evidence="20">HSP-334</strain>
    </source>
</reference>
<keyword evidence="11 19" id="KW-0460">Magnesium</keyword>
<comment type="catalytic activity">
    <reaction evidence="17 19">
        <text>alpha-ribazole + adenosylcob(III)inamide-GDP = adenosylcob(III)alamin + GMP + H(+)</text>
        <dbReference type="Rhea" id="RHEA:16049"/>
        <dbReference type="ChEBI" id="CHEBI:10329"/>
        <dbReference type="ChEBI" id="CHEBI:15378"/>
        <dbReference type="ChEBI" id="CHEBI:18408"/>
        <dbReference type="ChEBI" id="CHEBI:58115"/>
        <dbReference type="ChEBI" id="CHEBI:60487"/>
        <dbReference type="EC" id="2.7.8.26"/>
    </reaction>
</comment>
<evidence type="ECO:0000313" key="20">
    <source>
        <dbReference type="EMBL" id="XDU67044.1"/>
    </source>
</evidence>
<evidence type="ECO:0000256" key="11">
    <source>
        <dbReference type="ARBA" id="ARBA00022842"/>
    </source>
</evidence>
<feature type="transmembrane region" description="Helical" evidence="19">
    <location>
        <begin position="141"/>
        <end position="158"/>
    </location>
</feature>
<dbReference type="GO" id="GO:0008818">
    <property type="term" value="F:cobalamin 5'-phosphate synthase activity"/>
    <property type="evidence" value="ECO:0007669"/>
    <property type="project" value="UniProtKB-UniRule"/>
</dbReference>
<dbReference type="RefSeq" id="WP_369711266.1">
    <property type="nucleotide sequence ID" value="NZ_CP165644.1"/>
</dbReference>
<dbReference type="Pfam" id="PF02654">
    <property type="entry name" value="CobS"/>
    <property type="match status" value="1"/>
</dbReference>
<dbReference type="KEGG" id="lrug:AB8B22_01140"/>
<evidence type="ECO:0000256" key="2">
    <source>
        <dbReference type="ARBA" id="ARBA00004651"/>
    </source>
</evidence>
<dbReference type="InterPro" id="IPR003805">
    <property type="entry name" value="CobS"/>
</dbReference>
<feature type="transmembrane region" description="Helical" evidence="19">
    <location>
        <begin position="111"/>
        <end position="129"/>
    </location>
</feature>
<feature type="transmembrane region" description="Helical" evidence="19">
    <location>
        <begin position="64"/>
        <end position="83"/>
    </location>
</feature>
<comment type="similarity">
    <text evidence="4 19">Belongs to the CobS family.</text>
</comment>
<dbReference type="GO" id="GO:0051073">
    <property type="term" value="F:adenosylcobinamide-GDP ribazoletransferase activity"/>
    <property type="evidence" value="ECO:0007669"/>
    <property type="project" value="UniProtKB-UniRule"/>
</dbReference>
<evidence type="ECO:0000256" key="8">
    <source>
        <dbReference type="ARBA" id="ARBA00022573"/>
    </source>
</evidence>
<evidence type="ECO:0000256" key="19">
    <source>
        <dbReference type="HAMAP-Rule" id="MF_00719"/>
    </source>
</evidence>
<comment type="cofactor">
    <cofactor evidence="1 19">
        <name>Mg(2+)</name>
        <dbReference type="ChEBI" id="CHEBI:18420"/>
    </cofactor>
</comment>